<dbReference type="AlphaFoldDB" id="A0A5D2PRX9"/>
<keyword evidence="2" id="KW-1185">Reference proteome</keyword>
<evidence type="ECO:0000313" key="2">
    <source>
        <dbReference type="Proteomes" id="UP000322667"/>
    </source>
</evidence>
<sequence>MRRSNASDYFEFDTEGANAVSFYRPSNAEVVLQDEEDLMWEAISRLPSMKQGRFAILKRISSEIEHDTEGGERESGTAETIDVTRLDRSRRELVVKKALATDDQDNYKLLSAIKDRLDR</sequence>
<evidence type="ECO:0000313" key="1">
    <source>
        <dbReference type="EMBL" id="TYI18829.1"/>
    </source>
</evidence>
<proteinExistence type="predicted"/>
<dbReference type="EMBL" id="CM017616">
    <property type="protein sequence ID" value="TYI18829.1"/>
    <property type="molecule type" value="Genomic_DNA"/>
</dbReference>
<organism evidence="1 2">
    <name type="scientific">Gossypium tomentosum</name>
    <name type="common">Hawaiian cotton</name>
    <name type="synonym">Gossypium sandvicense</name>
    <dbReference type="NCBI Taxonomy" id="34277"/>
    <lineage>
        <taxon>Eukaryota</taxon>
        <taxon>Viridiplantae</taxon>
        <taxon>Streptophyta</taxon>
        <taxon>Embryophyta</taxon>
        <taxon>Tracheophyta</taxon>
        <taxon>Spermatophyta</taxon>
        <taxon>Magnoliopsida</taxon>
        <taxon>eudicotyledons</taxon>
        <taxon>Gunneridae</taxon>
        <taxon>Pentapetalae</taxon>
        <taxon>rosids</taxon>
        <taxon>malvids</taxon>
        <taxon>Malvales</taxon>
        <taxon>Malvaceae</taxon>
        <taxon>Malvoideae</taxon>
        <taxon>Gossypium</taxon>
    </lineage>
</organism>
<gene>
    <name evidence="1" type="ORF">ES332_A07G120300v1</name>
</gene>
<accession>A0A5D2PRX9</accession>
<reference evidence="1 2" key="1">
    <citation type="submission" date="2019-07" db="EMBL/GenBank/DDBJ databases">
        <title>WGS assembly of Gossypium tomentosum.</title>
        <authorList>
            <person name="Chen Z.J."/>
            <person name="Sreedasyam A."/>
            <person name="Ando A."/>
            <person name="Song Q."/>
            <person name="De L."/>
            <person name="Hulse-Kemp A."/>
            <person name="Ding M."/>
            <person name="Ye W."/>
            <person name="Kirkbride R."/>
            <person name="Jenkins J."/>
            <person name="Plott C."/>
            <person name="Lovell J."/>
            <person name="Lin Y.-M."/>
            <person name="Vaughn R."/>
            <person name="Liu B."/>
            <person name="Li W."/>
            <person name="Simpson S."/>
            <person name="Scheffler B."/>
            <person name="Saski C."/>
            <person name="Grover C."/>
            <person name="Hu G."/>
            <person name="Conover J."/>
            <person name="Carlson J."/>
            <person name="Shu S."/>
            <person name="Boston L."/>
            <person name="Williams M."/>
            <person name="Peterson D."/>
            <person name="Mcgee K."/>
            <person name="Jones D."/>
            <person name="Wendel J."/>
            <person name="Stelly D."/>
            <person name="Grimwood J."/>
            <person name="Schmutz J."/>
        </authorList>
    </citation>
    <scope>NUCLEOTIDE SEQUENCE [LARGE SCALE GENOMIC DNA]</scope>
    <source>
        <strain evidence="1">7179.01</strain>
    </source>
</reference>
<name>A0A5D2PRX9_GOSTO</name>
<protein>
    <submittedName>
        <fullName evidence="1">Uncharacterized protein</fullName>
    </submittedName>
</protein>
<dbReference type="Proteomes" id="UP000322667">
    <property type="component" value="Chromosome A07"/>
</dbReference>